<proteinExistence type="predicted"/>
<evidence type="ECO:0000313" key="1">
    <source>
        <dbReference type="EMBL" id="KAA6345328.1"/>
    </source>
</evidence>
<organism evidence="1">
    <name type="scientific">termite gut metagenome</name>
    <dbReference type="NCBI Taxonomy" id="433724"/>
    <lineage>
        <taxon>unclassified sequences</taxon>
        <taxon>metagenomes</taxon>
        <taxon>organismal metagenomes</taxon>
    </lineage>
</organism>
<evidence type="ECO:0000313" key="2">
    <source>
        <dbReference type="EMBL" id="KAA6345336.1"/>
    </source>
</evidence>
<dbReference type="EMBL" id="SNRY01000175">
    <property type="protein sequence ID" value="KAA6345336.1"/>
    <property type="molecule type" value="Genomic_DNA"/>
</dbReference>
<reference evidence="1" key="1">
    <citation type="submission" date="2019-03" db="EMBL/GenBank/DDBJ databases">
        <title>Single cell metagenomics reveals metabolic interactions within the superorganism composed of flagellate Streblomastix strix and complex community of Bacteroidetes bacteria on its surface.</title>
        <authorList>
            <person name="Treitli S.C."/>
            <person name="Kolisko M."/>
            <person name="Husnik F."/>
            <person name="Keeling P."/>
            <person name="Hampl V."/>
        </authorList>
    </citation>
    <scope>NUCLEOTIDE SEQUENCE</scope>
    <source>
        <strain evidence="1">STM</strain>
    </source>
</reference>
<gene>
    <name evidence="1" type="ORF">EZS27_007092</name>
    <name evidence="2" type="ORF">EZS27_007100</name>
</gene>
<dbReference type="AlphaFoldDB" id="A0A5J4SHG0"/>
<sequence>MKLLGIVILYHPEEDVVANIHSYIDGVDELIVWYNSSSDINMPEMDLRIC</sequence>
<accession>A0A5J4SHG0</accession>
<comment type="caution">
    <text evidence="1">The sequence shown here is derived from an EMBL/GenBank/DDBJ whole genome shotgun (WGS) entry which is preliminary data.</text>
</comment>
<dbReference type="EMBL" id="SNRY01000175">
    <property type="protein sequence ID" value="KAA6345328.1"/>
    <property type="molecule type" value="Genomic_DNA"/>
</dbReference>
<evidence type="ECO:0008006" key="3">
    <source>
        <dbReference type="Google" id="ProtNLM"/>
    </source>
</evidence>
<name>A0A5J4SHG0_9ZZZZ</name>
<protein>
    <recommendedName>
        <fullName evidence="3">Glycosyltransferase 2-like domain-containing protein</fullName>
    </recommendedName>
</protein>